<feature type="compositionally biased region" description="Acidic residues" evidence="2">
    <location>
        <begin position="1100"/>
        <end position="1116"/>
    </location>
</feature>
<feature type="compositionally biased region" description="Basic and acidic residues" evidence="2">
    <location>
        <begin position="1079"/>
        <end position="1099"/>
    </location>
</feature>
<sequence length="1264" mass="135030">MAKGEKGRRRPWREGKPQGPPKPGGGKANGRLGGGKPEFPKNRQYTKDDDDSEDVPNFSDLSDDDIGEDNAVSEDADSIKDDVAKFAANLGLAVEGFSGSGFDDRDFRKPPKKVEVSKQKEDKKKGKAAADGKGDEAAGKGQKGRKQSEKNDSEVDGGGAKGKKNKNGEKNKGALPPPPAGEIPEAGGAFAPAESFFEVGGGGIEDVPMGPWYEQAAELSSKLPAPTADVSAKGKKSKRGAADVSSEPLKNWDDVLQKMRGDGEELLHKAAEAYERGQGKSGKDVAWLVRARKTGTSADKVAAMTVMVQEDPVANVRSLDALLGMVSNKGGKRNAAIAIDALRELFVTSLLPDRKLRYLAQRPELETLASQGKDGEPLLQFWYWEDALKQRYDTFVTSLDALSRDNLQFLKEKALKTLFDLLVAKPEQEAKLLAALVNKLGDPERKVASKAGYLLARLLEQHPAMKRVVVQEVEAFVFRPHVGLRARYYAVVFLNQIILTKKGDGSALAKSLIGLYFGLFKALTALEADAEDPSSTFQKSLGKRPRQKTREVKKIIQSKKKRLAAKSATKGAAPVSEDSTVGVDSRILSAILTGVNRAFPYVAADDVDALLREHTPELFRMVHAGNFNVSVQALLLLHQLMSAHQAVSERFYRALYAVLLSPALAKSSKAALFLSVLFKAMKSDLDSKRIAAFAKRLLQIAAHQSPPFTCGALLLVSEVLKIRPILWGAVQQPEDKGDDLEHFEDVREEGDGSADGPRSAEKETPDSQPPKSSAPAPAADISGPVLGFSAEDDASDDEGSPSGDSDADSDALDADERRKRSADASTSSSKGRAPNGRSQTAPSSEGLPNGGVNGLVKGDADTWPAKGRYDAKSREPSFCHAETACWWELTALAAHAHPSVAAMAKTLLAGANVLYDGDPLRDLALAIFLDRFVEKKPRAAKSDGKFKGASFMQPLRKGDVTRSHLLVGGEAFAAVEESQVAAEDAFFYKFYTAKAAKKPGRKRGKGGDSSDEDSDAEGPSKTKAKKGKKKAAGGGSDDDIENVDSDDDALEKILERGMGEEEGGSEDERGEDAEEGGWDYDRLAKVLEKDDDADARSDGEESLDAAADSDEDDEGGFEGFAVAGSDDEDEDEADVSGDDDDGSDEDADVSDGGEDEDSDDEGFDFGEDESGSEGEEDGTDGVRESGGAESSFEDEAERSQRKGKRNRAGQKKGALEEEAAFEGGEEPSEGAKGGGTGKGPKKRKKGGVGVSPFAAMEDFAHLLD</sequence>
<feature type="compositionally biased region" description="Acidic residues" evidence="2">
    <location>
        <begin position="1216"/>
        <end position="1228"/>
    </location>
</feature>
<feature type="compositionally biased region" description="Basic and acidic residues" evidence="2">
    <location>
        <begin position="38"/>
        <end position="47"/>
    </location>
</feature>
<dbReference type="OMA" id="EIWCNDE"/>
<evidence type="ECO:0000256" key="2">
    <source>
        <dbReference type="SAM" id="MobiDB-lite"/>
    </source>
</evidence>
<comment type="similarity">
    <text evidence="1">Belongs to the CBF/MAK21 family.</text>
</comment>
<feature type="region of interest" description="Disordered" evidence="2">
    <location>
        <begin position="998"/>
        <end position="1264"/>
    </location>
</feature>
<feature type="compositionally biased region" description="Acidic residues" evidence="2">
    <location>
        <begin position="790"/>
        <end position="813"/>
    </location>
</feature>
<dbReference type="EMBL" id="DF237054">
    <property type="protein sequence ID" value="GAQ82266.1"/>
    <property type="molecule type" value="Genomic_DNA"/>
</dbReference>
<dbReference type="InterPro" id="IPR016024">
    <property type="entry name" value="ARM-type_fold"/>
</dbReference>
<reference evidence="4 5" key="1">
    <citation type="journal article" date="2014" name="Nat. Commun.">
        <title>Klebsormidium flaccidum genome reveals primary factors for plant terrestrial adaptation.</title>
        <authorList>
            <person name="Hori K."/>
            <person name="Maruyama F."/>
            <person name="Fujisawa T."/>
            <person name="Togashi T."/>
            <person name="Yamamoto N."/>
            <person name="Seo M."/>
            <person name="Sato S."/>
            <person name="Yamada T."/>
            <person name="Mori H."/>
            <person name="Tajima N."/>
            <person name="Moriyama T."/>
            <person name="Ikeuchi M."/>
            <person name="Watanabe M."/>
            <person name="Wada H."/>
            <person name="Kobayashi K."/>
            <person name="Saito M."/>
            <person name="Masuda T."/>
            <person name="Sasaki-Sekimoto Y."/>
            <person name="Mashiguchi K."/>
            <person name="Awai K."/>
            <person name="Shimojima M."/>
            <person name="Masuda S."/>
            <person name="Iwai M."/>
            <person name="Nobusawa T."/>
            <person name="Narise T."/>
            <person name="Kondo S."/>
            <person name="Saito H."/>
            <person name="Sato R."/>
            <person name="Murakawa M."/>
            <person name="Ihara Y."/>
            <person name="Oshima-Yamada Y."/>
            <person name="Ohtaka K."/>
            <person name="Satoh M."/>
            <person name="Sonobe K."/>
            <person name="Ishii M."/>
            <person name="Ohtani R."/>
            <person name="Kanamori-Sato M."/>
            <person name="Honoki R."/>
            <person name="Miyazaki D."/>
            <person name="Mochizuki H."/>
            <person name="Umetsu J."/>
            <person name="Higashi K."/>
            <person name="Shibata D."/>
            <person name="Kamiya Y."/>
            <person name="Sato N."/>
            <person name="Nakamura Y."/>
            <person name="Tabata S."/>
            <person name="Ida S."/>
            <person name="Kurokawa K."/>
            <person name="Ohta H."/>
        </authorList>
    </citation>
    <scope>NUCLEOTIDE SEQUENCE [LARGE SCALE GENOMIC DNA]</scope>
    <source>
        <strain evidence="4 5">NIES-2285</strain>
    </source>
</reference>
<feature type="compositionally biased region" description="Acidic residues" evidence="2">
    <location>
        <begin position="1060"/>
        <end position="1078"/>
    </location>
</feature>
<feature type="compositionally biased region" description="Low complexity" evidence="2">
    <location>
        <begin position="769"/>
        <end position="784"/>
    </location>
</feature>
<name>A0A1Y1I0G5_KLENI</name>
<feature type="compositionally biased region" description="Gly residues" evidence="2">
    <location>
        <begin position="24"/>
        <end position="36"/>
    </location>
</feature>
<evidence type="ECO:0000313" key="4">
    <source>
        <dbReference type="EMBL" id="GAQ82266.1"/>
    </source>
</evidence>
<feature type="region of interest" description="Disordered" evidence="2">
    <location>
        <begin position="218"/>
        <end position="246"/>
    </location>
</feature>
<proteinExistence type="inferred from homology"/>
<feature type="domain" description="CCAAT-binding factor" evidence="3">
    <location>
        <begin position="630"/>
        <end position="904"/>
    </location>
</feature>
<feature type="compositionally biased region" description="Basic residues" evidence="2">
    <location>
        <begin position="1022"/>
        <end position="1031"/>
    </location>
</feature>
<organism evidence="4 5">
    <name type="scientific">Klebsormidium nitens</name>
    <name type="common">Green alga</name>
    <name type="synonym">Ulothrix nitens</name>
    <dbReference type="NCBI Taxonomy" id="105231"/>
    <lineage>
        <taxon>Eukaryota</taxon>
        <taxon>Viridiplantae</taxon>
        <taxon>Streptophyta</taxon>
        <taxon>Klebsormidiophyceae</taxon>
        <taxon>Klebsormidiales</taxon>
        <taxon>Klebsormidiaceae</taxon>
        <taxon>Klebsormidium</taxon>
    </lineage>
</organism>
<accession>A0A1Y1I0G5</accession>
<feature type="region of interest" description="Disordered" evidence="2">
    <location>
        <begin position="1"/>
        <end position="78"/>
    </location>
</feature>
<dbReference type="GO" id="GO:0005634">
    <property type="term" value="C:nucleus"/>
    <property type="evidence" value="ECO:0000318"/>
    <property type="project" value="GO_Central"/>
</dbReference>
<dbReference type="InterPro" id="IPR040155">
    <property type="entry name" value="CEBPZ/Mak21-like"/>
</dbReference>
<feature type="compositionally biased region" description="Polar residues" evidence="2">
    <location>
        <begin position="823"/>
        <end position="843"/>
    </location>
</feature>
<dbReference type="Pfam" id="PF03914">
    <property type="entry name" value="CBF"/>
    <property type="match status" value="1"/>
</dbReference>
<feature type="region of interest" description="Disordered" evidence="2">
    <location>
        <begin position="94"/>
        <end position="188"/>
    </location>
</feature>
<feature type="compositionally biased region" description="Basic and acidic residues" evidence="2">
    <location>
        <begin position="102"/>
        <end position="138"/>
    </location>
</feature>
<dbReference type="SUPFAM" id="SSF48371">
    <property type="entry name" value="ARM repeat"/>
    <property type="match status" value="1"/>
</dbReference>
<dbReference type="OrthoDB" id="28947at2759"/>
<feature type="compositionally biased region" description="Acidic residues" evidence="2">
    <location>
        <begin position="1125"/>
        <end position="1179"/>
    </location>
</feature>
<evidence type="ECO:0000256" key="1">
    <source>
        <dbReference type="ARBA" id="ARBA00007797"/>
    </source>
</evidence>
<keyword evidence="5" id="KW-1185">Reference proteome</keyword>
<protein>
    <submittedName>
        <fullName evidence="4">CAATT-binding transcription factor</fullName>
    </submittedName>
</protein>
<dbReference type="STRING" id="105231.A0A1Y1I0G5"/>
<evidence type="ECO:0000259" key="3">
    <source>
        <dbReference type="Pfam" id="PF03914"/>
    </source>
</evidence>
<evidence type="ECO:0000313" key="5">
    <source>
        <dbReference type="Proteomes" id="UP000054558"/>
    </source>
</evidence>
<feature type="compositionally biased region" description="Basic and acidic residues" evidence="2">
    <location>
        <begin position="1050"/>
        <end position="1059"/>
    </location>
</feature>
<feature type="compositionally biased region" description="Basic residues" evidence="2">
    <location>
        <begin position="1"/>
        <end position="11"/>
    </location>
</feature>
<dbReference type="Proteomes" id="UP000054558">
    <property type="component" value="Unassembled WGS sequence"/>
</dbReference>
<dbReference type="PANTHER" id="PTHR12048:SF0">
    <property type="entry name" value="CCAAT_ENHANCER-BINDING PROTEIN ZETA"/>
    <property type="match status" value="1"/>
</dbReference>
<feature type="compositionally biased region" description="Acidic residues" evidence="2">
    <location>
        <begin position="61"/>
        <end position="76"/>
    </location>
</feature>
<feature type="compositionally biased region" description="Acidic residues" evidence="2">
    <location>
        <begin position="1036"/>
        <end position="1049"/>
    </location>
</feature>
<dbReference type="AlphaFoldDB" id="A0A1Y1I0G5"/>
<feature type="compositionally biased region" description="Basic residues" evidence="2">
    <location>
        <begin position="1201"/>
        <end position="1210"/>
    </location>
</feature>
<feature type="region of interest" description="Disordered" evidence="2">
    <location>
        <begin position="747"/>
        <end position="862"/>
    </location>
</feature>
<dbReference type="PANTHER" id="PTHR12048">
    <property type="entry name" value="CCAAT-BINDING FACTOR-RELATED"/>
    <property type="match status" value="1"/>
</dbReference>
<gene>
    <name evidence="4" type="ORF">KFL_001050290</name>
</gene>
<dbReference type="InterPro" id="IPR005612">
    <property type="entry name" value="CCAAT-binding_factor"/>
</dbReference>